<dbReference type="PIRSF" id="PIRSF005859">
    <property type="entry name" value="PBR"/>
    <property type="match status" value="1"/>
</dbReference>
<name>A0A926NJF7_9SPHI</name>
<feature type="transmembrane region" description="Helical" evidence="6">
    <location>
        <begin position="87"/>
        <end position="106"/>
    </location>
</feature>
<dbReference type="PANTHER" id="PTHR10057">
    <property type="entry name" value="PERIPHERAL-TYPE BENZODIAZEPINE RECEPTOR"/>
    <property type="match status" value="1"/>
</dbReference>
<dbReference type="EMBL" id="JACWMX010000003">
    <property type="protein sequence ID" value="MBD1393194.1"/>
    <property type="molecule type" value="Genomic_DNA"/>
</dbReference>
<proteinExistence type="inferred from homology"/>
<sequence>MNTNTADTKFRIIPYLISLVITLGIGGVASIFTRPEIAGWYSTLKKPGFTPPPWLFPVAWTLLYFLIATAAYLIWKRRDSSTTYKTAAYIYAVQLLLNFSWSIVFFGMHQVLAALIIIILLLVAIILNINWFGRCSKTAAWLLVPYGLWVGFAMVLNLSIYIINK</sequence>
<dbReference type="Proteomes" id="UP000619078">
    <property type="component" value="Unassembled WGS sequence"/>
</dbReference>
<dbReference type="InterPro" id="IPR038330">
    <property type="entry name" value="TspO/MBR-related_sf"/>
</dbReference>
<dbReference type="GO" id="GO:0016020">
    <property type="term" value="C:membrane"/>
    <property type="evidence" value="ECO:0007669"/>
    <property type="project" value="UniProtKB-SubCell"/>
</dbReference>
<evidence type="ECO:0000256" key="1">
    <source>
        <dbReference type="ARBA" id="ARBA00004141"/>
    </source>
</evidence>
<keyword evidence="4 6" id="KW-1133">Transmembrane helix</keyword>
<keyword evidence="3 6" id="KW-0812">Transmembrane</keyword>
<evidence type="ECO:0000313" key="8">
    <source>
        <dbReference type="Proteomes" id="UP000619078"/>
    </source>
</evidence>
<organism evidence="7 8">
    <name type="scientific">Mucilaginibacter glaciei</name>
    <dbReference type="NCBI Taxonomy" id="2772109"/>
    <lineage>
        <taxon>Bacteria</taxon>
        <taxon>Pseudomonadati</taxon>
        <taxon>Bacteroidota</taxon>
        <taxon>Sphingobacteriia</taxon>
        <taxon>Sphingobacteriales</taxon>
        <taxon>Sphingobacteriaceae</taxon>
        <taxon>Mucilaginibacter</taxon>
    </lineage>
</organism>
<evidence type="ECO:0000256" key="4">
    <source>
        <dbReference type="ARBA" id="ARBA00022989"/>
    </source>
</evidence>
<dbReference type="AlphaFoldDB" id="A0A926NJF7"/>
<evidence type="ECO:0000256" key="3">
    <source>
        <dbReference type="ARBA" id="ARBA00022692"/>
    </source>
</evidence>
<dbReference type="CDD" id="cd15904">
    <property type="entry name" value="TSPO_MBR"/>
    <property type="match status" value="1"/>
</dbReference>
<evidence type="ECO:0000256" key="6">
    <source>
        <dbReference type="SAM" id="Phobius"/>
    </source>
</evidence>
<accession>A0A926NJF7</accession>
<evidence type="ECO:0000256" key="2">
    <source>
        <dbReference type="ARBA" id="ARBA00007524"/>
    </source>
</evidence>
<comment type="subcellular location">
    <subcellularLocation>
        <location evidence="1">Membrane</location>
        <topology evidence="1">Multi-pass membrane protein</topology>
    </subcellularLocation>
</comment>
<keyword evidence="5 6" id="KW-0472">Membrane</keyword>
<dbReference type="Gene3D" id="1.20.1260.100">
    <property type="entry name" value="TspO/MBR protein"/>
    <property type="match status" value="1"/>
</dbReference>
<evidence type="ECO:0000256" key="5">
    <source>
        <dbReference type="ARBA" id="ARBA00023136"/>
    </source>
</evidence>
<comment type="caution">
    <text evidence="7">The sequence shown here is derived from an EMBL/GenBank/DDBJ whole genome shotgun (WGS) entry which is preliminary data.</text>
</comment>
<feature type="transmembrane region" description="Helical" evidence="6">
    <location>
        <begin position="54"/>
        <end position="75"/>
    </location>
</feature>
<dbReference type="RefSeq" id="WP_191162865.1">
    <property type="nucleotide sequence ID" value="NZ_JACWMX010000003.1"/>
</dbReference>
<protein>
    <submittedName>
        <fullName evidence="7">Tryptophan-rich sensory protein</fullName>
    </submittedName>
</protein>
<dbReference type="InterPro" id="IPR004307">
    <property type="entry name" value="TspO_MBR"/>
</dbReference>
<dbReference type="GO" id="GO:0033013">
    <property type="term" value="P:tetrapyrrole metabolic process"/>
    <property type="evidence" value="ECO:0007669"/>
    <property type="project" value="UniProtKB-ARBA"/>
</dbReference>
<gene>
    <name evidence="7" type="ORF">IDJ76_08795</name>
</gene>
<keyword evidence="8" id="KW-1185">Reference proteome</keyword>
<dbReference type="PANTHER" id="PTHR10057:SF0">
    <property type="entry name" value="TRANSLOCATOR PROTEIN"/>
    <property type="match status" value="1"/>
</dbReference>
<feature type="transmembrane region" description="Helical" evidence="6">
    <location>
        <begin position="112"/>
        <end position="132"/>
    </location>
</feature>
<comment type="similarity">
    <text evidence="2">Belongs to the TspO/BZRP family.</text>
</comment>
<feature type="transmembrane region" description="Helical" evidence="6">
    <location>
        <begin position="139"/>
        <end position="163"/>
    </location>
</feature>
<feature type="transmembrane region" description="Helical" evidence="6">
    <location>
        <begin position="12"/>
        <end position="34"/>
    </location>
</feature>
<dbReference type="FunFam" id="1.20.1260.100:FF:000001">
    <property type="entry name" value="translocator protein 2"/>
    <property type="match status" value="1"/>
</dbReference>
<reference evidence="7" key="1">
    <citation type="submission" date="2020-09" db="EMBL/GenBank/DDBJ databases">
        <title>Novel species of Mucilaginibacter isolated from a glacier on the Tibetan Plateau.</title>
        <authorList>
            <person name="Liu Q."/>
            <person name="Xin Y.-H."/>
        </authorList>
    </citation>
    <scope>NUCLEOTIDE SEQUENCE</scope>
    <source>
        <strain evidence="7">ZB1P21</strain>
    </source>
</reference>
<evidence type="ECO:0000313" key="7">
    <source>
        <dbReference type="EMBL" id="MBD1393194.1"/>
    </source>
</evidence>
<dbReference type="Pfam" id="PF03073">
    <property type="entry name" value="TspO_MBR"/>
    <property type="match status" value="1"/>
</dbReference>